<keyword evidence="4" id="KW-1185">Reference proteome</keyword>
<feature type="domain" description="YHYH" evidence="2">
    <location>
        <begin position="4482"/>
        <end position="4586"/>
    </location>
</feature>
<feature type="signal peptide" evidence="1">
    <location>
        <begin position="1"/>
        <end position="25"/>
    </location>
</feature>
<dbReference type="SUPFAM" id="SSF49785">
    <property type="entry name" value="Galactose-binding domain-like"/>
    <property type="match status" value="1"/>
</dbReference>
<dbReference type="Proteomes" id="UP000002640">
    <property type="component" value="Unassembled WGS sequence"/>
</dbReference>
<dbReference type="OMA" id="PFPNAYN"/>
<reference evidence="3 4" key="1">
    <citation type="journal article" date="2006" name="Science">
        <title>Phytophthora genome sequences uncover evolutionary origins and mechanisms of pathogenesis.</title>
        <authorList>
            <person name="Tyler B.M."/>
            <person name="Tripathy S."/>
            <person name="Zhang X."/>
            <person name="Dehal P."/>
            <person name="Jiang R.H."/>
            <person name="Aerts A."/>
            <person name="Arredondo F.D."/>
            <person name="Baxter L."/>
            <person name="Bensasson D."/>
            <person name="Beynon J.L."/>
            <person name="Chapman J."/>
            <person name="Damasceno C.M."/>
            <person name="Dorrance A.E."/>
            <person name="Dou D."/>
            <person name="Dickerman A.W."/>
            <person name="Dubchak I.L."/>
            <person name="Garbelotto M."/>
            <person name="Gijzen M."/>
            <person name="Gordon S.G."/>
            <person name="Govers F."/>
            <person name="Grunwald N.J."/>
            <person name="Huang W."/>
            <person name="Ivors K.L."/>
            <person name="Jones R.W."/>
            <person name="Kamoun S."/>
            <person name="Krampis K."/>
            <person name="Lamour K.H."/>
            <person name="Lee M.K."/>
            <person name="McDonald W.H."/>
            <person name="Medina M."/>
            <person name="Meijer H.J."/>
            <person name="Nordberg E.K."/>
            <person name="Maclean D.J."/>
            <person name="Ospina-Giraldo M.D."/>
            <person name="Morris P.F."/>
            <person name="Phuntumart V."/>
            <person name="Putnam N.H."/>
            <person name="Rash S."/>
            <person name="Rose J.K."/>
            <person name="Sakihama Y."/>
            <person name="Salamov A.A."/>
            <person name="Savidor A."/>
            <person name="Scheuring C.F."/>
            <person name="Smith B.M."/>
            <person name="Sobral B.W."/>
            <person name="Terry A."/>
            <person name="Torto-Alalibo T.A."/>
            <person name="Win J."/>
            <person name="Xu Z."/>
            <person name="Zhang H."/>
            <person name="Grigoriev I.V."/>
            <person name="Rokhsar D.S."/>
            <person name="Boore J.L."/>
        </authorList>
    </citation>
    <scope>NUCLEOTIDE SEQUENCE [LARGE SCALE GENOMIC DNA]</scope>
    <source>
        <strain evidence="3 4">P6497</strain>
    </source>
</reference>
<dbReference type="RefSeq" id="XP_009520766.1">
    <property type="nucleotide sequence ID" value="XM_009522471.1"/>
</dbReference>
<evidence type="ECO:0000313" key="4">
    <source>
        <dbReference type="Proteomes" id="UP000002640"/>
    </source>
</evidence>
<feature type="chain" id="PRO_5003471883" description="YHYH domain-containing protein" evidence="1">
    <location>
        <begin position="26"/>
        <end position="5303"/>
    </location>
</feature>
<dbReference type="PANTHER" id="PTHR30289">
    <property type="entry name" value="UNCHARACTERIZED PROTEIN YBCL-RELATED"/>
    <property type="match status" value="1"/>
</dbReference>
<evidence type="ECO:0000259" key="2">
    <source>
        <dbReference type="Pfam" id="PF14240"/>
    </source>
</evidence>
<evidence type="ECO:0000256" key="1">
    <source>
        <dbReference type="SAM" id="SignalP"/>
    </source>
</evidence>
<evidence type="ECO:0000313" key="3">
    <source>
        <dbReference type="EMBL" id="EGZ25478.1"/>
    </source>
</evidence>
<dbReference type="InParanoid" id="G4YUM3"/>
<sequence>MGALLLYLHLCLLPLLLLFSSPVHAIEATPQAADADAVVKADTSIAIRLDANLYIPDGGELLMSIQVPHEPIQIVPKGPAKVARVYSDHADGKFGVGEVINIFVQFTSPVKLSGPGTPYLVLRTGCHSTSCHVKEIQRLRCMATKGKFSVGFGTQNVGNIPWDATAKVFAAYLRRMNRIDKVSVKYSIDEDRACTFFGNNITITFDSMNIAGTDGDLVELTGDATNAAGDGVVLEHFMYSPLVTPTAWEIRKGVLVPDRKANFVSQTAPGTLKFEYTVQTGDNTTRLDYANSDSLALSLRTFGGVRIVNDDGTNTQTNTILPPPGFGGDWERGIGTSLSNNSALQIDVTPPYVKTVTSPHEDGTFGIGEEILVHVHFSQPIVVTGLPTVVLETGAVDRIIPFNQVVMPAGKIAEFKYIVQSMDTTPDLTYTGTTALQLNGGSIKRQSTTPTTNAVLTLPANGETGSLSVNKNMVIDTSNPKILSVTTTAKGGTYTAGDSIPIIVTFDTPVEVTGTPVLLLSTGSVDLFPGQYLLEAPTLTSNYTVVFPSFKLGLSTAPSKGLQFKIGGQILTVDSVSGDEVTMVEKYTGTVVDPGNLVNRANIPIFTPGYRPARYTSGSRTKVLVFTYVVQIGDVSARLDYVSTSALQVGTGSIKRLSTTSFTNADLTLSAPGATGSLGKASSIVINTDAPQVLQVNTITRDGVYRAGDDLYFEVVFSLPVVVSPIASVLTNVASASVEGVAVYSEGSGSTSLKFRFDCLEDDQVAVFDYANPKSLRASYGSVLGWIRRKSASPMLPAVLDLPVAGLSSKGISINQGCEAVQDVSTSHEEGTYGVGESIDLLVMYSASVNVDVTGGIPTLITTTGNRAVYQSGSGTKTLVFTYIVQQSDTSGQVVYPDRYSLKSNGAVIKGVASSALSSTLLPRPVVSKLKTKDALFVQTSPPVAVDVSTRAQDQVITVGDTIVLSVTFNFPVSVPALSVDAGVPTLMLNVGTGSGVPASYVAVEDYAVYFSYTVAAGQSASKLSYFGRTALKCLGGNGFNKDSAQNAGPPSAIEFKNRLVSTWAEMSSTTNTRQIRVKSLDVTQFPPLSSFEDGGGASSIVNFASNMDASAPELVVFSSKLYLFWVEATAATNKPTQIRVAVLASQSTQNSPAQWSFVDAQPAGSSGINKVSTASAAGPHAVVHSSKLYAAWHESAAAVAQIRVAVFNGVDATPTWTFVDGNQNARGLNYAAAQSAQNVRLCSCASKGSSTRVLYAAWSETATTTGTTQIRVAGQTGTDALPTWTFIDGNGATGLNVDTQKVAKLPSIQCVGGSNVVVAWQEATATTGWVIFVKLFNGDLTTPQWSRLDSGNGLNVDSTLAAQNVKLAVQLLGTTETLFATWDEMDSSNTATQIRVAKLSTGTTASWKFLDSSNKLSAINDDVTHSASRPILEVYSNGKTHVRSSVLPDSVREWQPINQGCILRKSTTSTTAANLLLPEMNTPGSLEFGHSIQVETSKPVVESVSLAGDIYSSITSVNTVQTIDVFNAASITQGEYKLIYGDTMETPCISWNAPATGTNSMQSALQSIAGLALQVAVTKDSAAFHDGYRYTITFTFPSMGLLPLQVKTAPDSKCKKFTCNAATARLPCNLGLVQPNQNSDIRTAAGVVDAVVRFSFPVVVPTGTPKLSIDTGSTVRDASYTTRSALQEFDVGINMASSVLSGGIRLSYGDFSTGVGVGAVSTTDCIQLLPNDDDAVQEMISKLEAIDVIYTIGIKSVSRRKLRNGYRYAVEFRNSGDMLDLVSADSSSCPAVAGSIQTIEITASSQILSGEIKIQLGDVKSGCIPWNIRASGHTNSMQTTLTNLESDRVIPVQVVKDPSAYANGAKYYVSFSAPVDAKKPLLAFTDAGCAAFTCKDANGAAAACSGLSVKSNADFRVTRAASEAISFRYLVQSSDEAKSLTYKSTTSLAGTILRSSMTPTLAATLTLPPPPVALLSQDGTASMSVVRSDQIPVASRVYSSTLADTYTAGDVVIILVEFSERVTVEGEPILELDSNGEAFYTSGSGTKVLTFYYEVQAGDTSTDLNYASTTAVRTFTAPVSKIRCAACSGSGVDADITLPPLASGASLAGNNALVIDTTTPSVVQVSSSRADSPVGGVGYGPGDIVDVIVTFSTDVTVSGSPSLALNSGGTATFTYAGYRQLLDIGVDAAVPITSGQFAITYNGEMSGCIDYDDADSAADTSLKSQLLAFNAIARIGVVSVTKTTRKNGNRFEVVFDSTKVVDVPLAIELTVSDMCDPLQPSSAAQEALTSRSMDSKVVFHYTVGAGESATALTVVSSSISLAGGTASILRQSVTPSIAASVALPLSTAPQNPAQTKTLKVDGTPAAITAIVSDSAPDTYGVGFPSVASPSTVAPGEILFHLVFSRPVSVVGSPTVELATGSLRPSGESIPNRFAKFVNQPQPNQVAFLYHIQENDFSANLAFPNVNVLNGASIYCVTSTMSVRATLTLPRLTIASVNSVIKIDAYSVPATVKLASPREDGVYGAGELIEIQVTFSKPVVLLSGLNRNQDWHARYPVELEFQNKIFMMWTERDDMHNPTKSCLYLRVFSSATLDVVTTTSVSAINRVPNTFIEKVAMTVWKDALYAAWDEGGLIYCAVYEGLTSTLPWTLIPNMGANKNLAMAASDPVLVVYNLELVMIWREKSLPAGSSSLVGQIRVAVRNDDNDAPLWIFHDGNQPDTGLNKDPLKDADDPVSVVYRGRMYVSWSEMNDAGAYEIVIARRNIQTRDYSTWTYLDALPSTRPAYSFLSAYSPQFAVRRRGIEDMALLISWYRDTVTSNVSEVITGQVLDLDWEASVTGSIPQTISAAEANTTVDDVNPNTVKQQFVTCGDNVYSSWLDLEGSDSSAAYVVKLAALPIGADVYTGWTPAANQSNLNHNPKRDAIDSSLLCSTASDGTRRAGIVWTEYDGYSIKLRFRHYLAVPRTPGTNSTTYGESIAGAPILMLATQSNPLGYAACIDKSGFTTTILSFTYIVQPGESSPQLEILGNDALKLNGAVIRDVYGQDPDFTLFPDAANLRSLSYNNKLVIDTTPPTVLSVTSKTPSGEYGVGQLLEFLVTFSHPVAVIEGDAASPPTLSLRTDELHLLTSSQGVATYAGGSGSEILVFEYVSGPQDYCEGLDYMNTASLALNGSTWAIKRNATRPVTDAILTLPPPKSANSLSGGATIAIKPTQPSVTSVTSSTPDGTYYPGDSVLVDVMFSLPVVVFGFPVLLLETGGDSPTRAPLASGNGTAKLTFKYYIQIGDTSARLDVLDDRVGDDQAYFVMSLQLAGYSEIMRASTNPGTTAVTALPAPGLVGSLSATKNIVIDSTVPAVVDIRSPAVDGTYDIGEQIDVLLVFSRKVVVIGTPELVLNVPSEYARTAVYSDGSGTNILRFSYFPKEGDNSRNAPLDILDEHSLILRPLLAGMEFLQNPAQIICQSSKPILPANLELPVPGVAVRADAVLSLVGNNRKIFVRTDGFRVKSLEADVPSGEYSVGQRIVISVLFSGSTVVQGPPRLKLNANTATYATYVEGTGTSRLQFEYIVATGDSYSVLEAASRTALELNGGVISDSEGIYVPLRLAAPSKPGSLSAKYQIQITSTPPTVKRVYCKDSDGTYGVGDTLHFAVEFSRKVVLGSPQVGPLPSLSLHFDGGSRAATYVSGDKTSTIAFTLLIANGDSSSRLEYAGQNALTGTIFALSTTPTTAVNLALPIPGQDGSLSASSAIGVTSTPPSVVDVHAETRDGTYGLSDKIQLHVRFSFPVFVSAAAAASCALTLFVGDVELRKASYIGGSTTTQLSFTYIVGPGDHSARLDYAAATSLQCLILQSTAVPTLQASNTLPLPGSKGSLGFSSALRIDAASPRVTSVSSGLTNGVYGAGQLIDVLVTFSEAVLVPNGAAPRLRLAVASNTPVNALLSSTAEPFATYTGGSGTSVLKFTYTAREGDMALPLEYAGVDALSMSSPRLQLTAAANELRQYRFASLRLPVPGATGSLSNNRDIHIDTLEPPRVLSVGSPMTDGVYTAGDTITISVTFSAPVTVAGPKPTLLLVTGNPATDDSGKKAVYVSGSGTAVLLFEYQAQTGDHVDRLEYKPCPLAERITSVLKKWDKLVICSSSANALQLGDIGGSIKRSSTVPMTDAVLDLPEVNDWAEVRFDTTSDDVIYVPQVEPTTGIAKEELTLIPPLVNEFSISQQRVAINIYSNGIPDHSTTLRDRVKEQKYFIELQRFPTLQSQPLNLSHVPDAFSGIFLNGILFKHSNNSVQATDDCGGAIDPDGYYFYVDLPTCYLAAANEPRQPAPGSTTRPPSVVVGYALDGFPIYSYYDENGELPSDLDECNGRFRQNGQYAYHLLPPETSSSPFMPCLKGIDATSALSALSVFRYPADISAVEGLSLSDLIKFDSFVIDENPAPLHAEAWLNPEGMSVVYTSTTVIVRSTGVPPASSSFGPFPNAYNRYSVFEQDYVFQFPRNPVVSPTTTSLPVDTPIGVMVNGVPFYSATSAIYGGSVLNSKNPAYVLLDKCNGLVDAGGDYRYYASPDCLLQELGDTVGQPSPLVGFAFDGFPLYGPYAENGQAPTDLDACNGRVGDDGTYRYHVTMGAPYLLGCFRGIPSIDQTSRDAATDLYRSLSYAHALRLNTDRPHVAHVYTNKRPGKYVAGESVDVVVEWSTPVKVDTAGGVPSLLIQNSTRAATYDATRSTATQSVFLFTVRGDDAMIDEFSYNSDVAIKLNGGRITRLAKAPVLDADLGLVPADLDDAELIRTRTAGLISKFQLVRELRVELRGLYHPRAQDLRARIFHGYRESTIFDGCCATRDAFGIPDVPDVLTNRAQVASEPRNPTSGVGWDYSFRDFDGVKNLALDGGATALQSSISGTCGPMNAIDGKIRNVVVSTQTVARTLPANEANESAWWELRLVDLSTIGTVRIWLANDDPSVLEVTFPFWVMLFDGPAVMDVESFADAYARAIFLYRVESRQANHSVISVVPPLGTKAQYVRIVAEKSRGVISLAEVEVFAEQNYVLSQYAGGTPVRTAYHPGGKTWSPEEPFRYAFGAMPSEGAWILAIEDKAVNGSNLPLPRSNATAGGISDWVIDITNQAGETVSYYMDFQAQVHALPRHGTLYVSLDETERDHLDIDGNGILDSMEADAYLRRYSPNNYIDLPTNNRERELKEFLLSYEEYGGVQVLRDPSERQLRLPSLVCDAACLAAIKMDSYFYVGLEGDKAMKLLRVVGDRVVKYVPDTGFRGVDAFTFSVAVTGQESRVFGTIRLTVKECEDPECRMSSFLLHRSTR</sequence>
<dbReference type="GeneID" id="20655425"/>
<dbReference type="InterPro" id="IPR008979">
    <property type="entry name" value="Galactose-bd-like_sf"/>
</dbReference>
<keyword evidence="1" id="KW-0732">Signal</keyword>
<name>G4YUM3_PHYSP</name>
<organism evidence="3 4">
    <name type="scientific">Phytophthora sojae (strain P6497)</name>
    <name type="common">Soybean stem and root rot agent</name>
    <name type="synonym">Phytophthora megasperma f. sp. glycines</name>
    <dbReference type="NCBI Taxonomy" id="1094619"/>
    <lineage>
        <taxon>Eukaryota</taxon>
        <taxon>Sar</taxon>
        <taxon>Stramenopiles</taxon>
        <taxon>Oomycota</taxon>
        <taxon>Peronosporomycetes</taxon>
        <taxon>Peronosporales</taxon>
        <taxon>Peronosporaceae</taxon>
        <taxon>Phytophthora</taxon>
    </lineage>
</organism>
<dbReference type="EMBL" id="JH159152">
    <property type="protein sequence ID" value="EGZ25478.1"/>
    <property type="molecule type" value="Genomic_DNA"/>
</dbReference>
<gene>
    <name evidence="3" type="ORF">PHYSODRAFT_481849</name>
</gene>
<accession>G4YUM3</accession>
<dbReference type="Pfam" id="PF14240">
    <property type="entry name" value="YHYH"/>
    <property type="match status" value="1"/>
</dbReference>
<dbReference type="KEGG" id="psoj:PHYSODRAFT_481849"/>
<protein>
    <recommendedName>
        <fullName evidence="2">YHYH domain-containing protein</fullName>
    </recommendedName>
</protein>
<dbReference type="PANTHER" id="PTHR30289:SF1">
    <property type="entry name" value="PEBP (PHOSPHATIDYLETHANOLAMINE-BINDING PROTEIN) FAMILY PROTEIN"/>
    <property type="match status" value="1"/>
</dbReference>
<proteinExistence type="predicted"/>
<dbReference type="InterPro" id="IPR025924">
    <property type="entry name" value="YHYH_dom"/>
</dbReference>
<dbReference type="Gene3D" id="2.60.120.260">
    <property type="entry name" value="Galactose-binding domain-like"/>
    <property type="match status" value="1"/>
</dbReference>